<dbReference type="GO" id="GO:0005840">
    <property type="term" value="C:ribosome"/>
    <property type="evidence" value="ECO:0007669"/>
    <property type="project" value="TreeGrafter"/>
</dbReference>
<gene>
    <name evidence="16" type="ORF">J2Z48_001386</name>
</gene>
<dbReference type="InterPro" id="IPR001650">
    <property type="entry name" value="Helicase_C-like"/>
</dbReference>
<dbReference type="EC" id="3.6.4.13" evidence="1"/>
<accession>A0AAJ1TJL4</accession>
<dbReference type="GO" id="GO:0016787">
    <property type="term" value="F:hydrolase activity"/>
    <property type="evidence" value="ECO:0007669"/>
    <property type="project" value="UniProtKB-KW"/>
</dbReference>
<proteinExistence type="inferred from homology"/>
<dbReference type="AlphaFoldDB" id="A0AAJ1TJL4"/>
<dbReference type="GO" id="GO:0033592">
    <property type="term" value="F:RNA strand annealing activity"/>
    <property type="evidence" value="ECO:0007669"/>
    <property type="project" value="TreeGrafter"/>
</dbReference>
<organism evidence="16 17">
    <name type="scientific">Croceifilum oryzae</name>
    <dbReference type="NCBI Taxonomy" id="1553429"/>
    <lineage>
        <taxon>Bacteria</taxon>
        <taxon>Bacillati</taxon>
        <taxon>Bacillota</taxon>
        <taxon>Bacilli</taxon>
        <taxon>Bacillales</taxon>
        <taxon>Thermoactinomycetaceae</taxon>
        <taxon>Croceifilum</taxon>
    </lineage>
</organism>
<dbReference type="PANTHER" id="PTHR47963">
    <property type="entry name" value="DEAD-BOX ATP-DEPENDENT RNA HELICASE 47, MITOCHONDRIAL"/>
    <property type="match status" value="1"/>
</dbReference>
<evidence type="ECO:0000256" key="9">
    <source>
        <dbReference type="ARBA" id="ARBA00067932"/>
    </source>
</evidence>
<protein>
    <recommendedName>
        <fullName evidence="9">ATP-dependent RNA helicase CshA</fullName>
        <ecNumber evidence="1">3.6.4.13</ecNumber>
    </recommendedName>
</protein>
<feature type="domain" description="DEAD-box RNA helicase Q" evidence="15">
    <location>
        <begin position="2"/>
        <end position="30"/>
    </location>
</feature>
<dbReference type="InterPro" id="IPR011545">
    <property type="entry name" value="DEAD/DEAH_box_helicase_dom"/>
</dbReference>
<keyword evidence="5 11" id="KW-0347">Helicase</keyword>
<evidence type="ECO:0000259" key="13">
    <source>
        <dbReference type="PROSITE" id="PS51192"/>
    </source>
</evidence>
<feature type="compositionally biased region" description="Basic and acidic residues" evidence="12">
    <location>
        <begin position="429"/>
        <end position="440"/>
    </location>
</feature>
<dbReference type="InterPro" id="IPR050547">
    <property type="entry name" value="DEAD_box_RNA_helicases"/>
</dbReference>
<sequence>MAKFSELGLSAELLQAVHQMGFEEATPIQTETIPVSLAGRDVLGQAQTGTGKTAAFGIPIVEKMDLDSGNVQALILTPTRELAIQVAEELNRVGQSKKVRALPIYGGQEIDRQIRSLKKHPQIIVATPGRMQDHMRRRTIRLQNLSMVVLDEADEMLQMGFVEEIEAILSECPSERQTLLFSATMPPRIRNLASKFMIDPVEIKIKAKEVTMPSIEQYYIELAPKQKFDSLCNLLDIQSPELAIIFGRTKKRVDEITEGLTKRGYSAEGIHGDLSQARRDTVIRRFKEGTIDIMVATDVAARGLDISGVTHVYNFDIPQDSESYVHRIGRTGRAGKEGMAITFASFREMDHLRMIEQQTKRKMNRLSVPTIHEVVEGQQRLAVQRLLEIAEKEEEITSYIESAEALLESNDSVTLLSAALKLLTREPDKTPVQISDDHYSMRRGGGGGRRGGGGDRRGGGDRSFGGKPRNDRNRFSYNEGSFSEGSSSGDRRSSSSNRSRSEGGDKGGYRGGSSKGGSSKGGFKGSSKGGGKFSGGGKRGGSDRGKVKSR</sequence>
<dbReference type="EMBL" id="JAUSUV010000005">
    <property type="protein sequence ID" value="MDQ0417214.1"/>
    <property type="molecule type" value="Genomic_DNA"/>
</dbReference>
<dbReference type="PROSITE" id="PS51195">
    <property type="entry name" value="Q_MOTIF"/>
    <property type="match status" value="1"/>
</dbReference>
<evidence type="ECO:0000256" key="11">
    <source>
        <dbReference type="RuleBase" id="RU000492"/>
    </source>
</evidence>
<dbReference type="InterPro" id="IPR027417">
    <property type="entry name" value="P-loop_NTPase"/>
</dbReference>
<feature type="region of interest" description="Disordered" evidence="12">
    <location>
        <begin position="429"/>
        <end position="550"/>
    </location>
</feature>
<evidence type="ECO:0000313" key="17">
    <source>
        <dbReference type="Proteomes" id="UP001238450"/>
    </source>
</evidence>
<dbReference type="InterPro" id="IPR014014">
    <property type="entry name" value="RNA_helicase_DEAD_Q_motif"/>
</dbReference>
<dbReference type="InterPro" id="IPR014001">
    <property type="entry name" value="Helicase_ATP-bd"/>
</dbReference>
<evidence type="ECO:0000256" key="4">
    <source>
        <dbReference type="ARBA" id="ARBA00022801"/>
    </source>
</evidence>
<dbReference type="SMART" id="SM00490">
    <property type="entry name" value="HELICc"/>
    <property type="match status" value="1"/>
</dbReference>
<dbReference type="Pfam" id="PF00271">
    <property type="entry name" value="Helicase_C"/>
    <property type="match status" value="1"/>
</dbReference>
<evidence type="ECO:0000259" key="14">
    <source>
        <dbReference type="PROSITE" id="PS51194"/>
    </source>
</evidence>
<dbReference type="CDD" id="cd00268">
    <property type="entry name" value="DEADc"/>
    <property type="match status" value="1"/>
</dbReference>
<evidence type="ECO:0000259" key="15">
    <source>
        <dbReference type="PROSITE" id="PS51195"/>
    </source>
</evidence>
<evidence type="ECO:0000256" key="2">
    <source>
        <dbReference type="ARBA" id="ARBA00022490"/>
    </source>
</evidence>
<feature type="domain" description="Helicase C-terminal" evidence="14">
    <location>
        <begin position="214"/>
        <end position="375"/>
    </location>
</feature>
<dbReference type="SMART" id="SM00487">
    <property type="entry name" value="DEXDc"/>
    <property type="match status" value="1"/>
</dbReference>
<dbReference type="Proteomes" id="UP001238450">
    <property type="component" value="Unassembled WGS sequence"/>
</dbReference>
<feature type="short sequence motif" description="Q motif" evidence="10">
    <location>
        <begin position="2"/>
        <end position="30"/>
    </location>
</feature>
<dbReference type="RefSeq" id="WP_307252102.1">
    <property type="nucleotide sequence ID" value="NZ_JAUSUV010000005.1"/>
</dbReference>
<evidence type="ECO:0000313" key="16">
    <source>
        <dbReference type="EMBL" id="MDQ0417214.1"/>
    </source>
</evidence>
<keyword evidence="2" id="KW-0963">Cytoplasm</keyword>
<dbReference type="InterPro" id="IPR000629">
    <property type="entry name" value="RNA-helicase_DEAD-box_CS"/>
</dbReference>
<dbReference type="SUPFAM" id="SSF52540">
    <property type="entry name" value="P-loop containing nucleoside triphosphate hydrolases"/>
    <property type="match status" value="1"/>
</dbReference>
<dbReference type="PROSITE" id="PS51194">
    <property type="entry name" value="HELICASE_CTER"/>
    <property type="match status" value="1"/>
</dbReference>
<dbReference type="Pfam" id="PF00270">
    <property type="entry name" value="DEAD"/>
    <property type="match status" value="1"/>
</dbReference>
<dbReference type="Gene3D" id="3.40.50.300">
    <property type="entry name" value="P-loop containing nucleotide triphosphate hydrolases"/>
    <property type="match status" value="2"/>
</dbReference>
<dbReference type="PROSITE" id="PS51192">
    <property type="entry name" value="HELICASE_ATP_BIND_1"/>
    <property type="match status" value="1"/>
</dbReference>
<feature type="compositionally biased region" description="Basic and acidic residues" evidence="12">
    <location>
        <begin position="489"/>
        <end position="508"/>
    </location>
</feature>
<name>A0AAJ1TJL4_9BACL</name>
<dbReference type="FunFam" id="3.40.50.300:FF:000108">
    <property type="entry name" value="ATP-dependent RNA helicase RhlE"/>
    <property type="match status" value="1"/>
</dbReference>
<reference evidence="16 17" key="1">
    <citation type="submission" date="2023-07" db="EMBL/GenBank/DDBJ databases">
        <title>Genomic Encyclopedia of Type Strains, Phase IV (KMG-IV): sequencing the most valuable type-strain genomes for metagenomic binning, comparative biology and taxonomic classification.</title>
        <authorList>
            <person name="Goeker M."/>
        </authorList>
    </citation>
    <scope>NUCLEOTIDE SEQUENCE [LARGE SCALE GENOMIC DNA]</scope>
    <source>
        <strain evidence="16 17">DSM 46876</strain>
    </source>
</reference>
<evidence type="ECO:0000256" key="7">
    <source>
        <dbReference type="ARBA" id="ARBA00038437"/>
    </source>
</evidence>
<dbReference type="CDD" id="cd18787">
    <property type="entry name" value="SF2_C_DEAD"/>
    <property type="match status" value="1"/>
</dbReference>
<dbReference type="GO" id="GO:0003724">
    <property type="term" value="F:RNA helicase activity"/>
    <property type="evidence" value="ECO:0007669"/>
    <property type="project" value="UniProtKB-EC"/>
</dbReference>
<dbReference type="PROSITE" id="PS00039">
    <property type="entry name" value="DEAD_ATP_HELICASE"/>
    <property type="match status" value="1"/>
</dbReference>
<evidence type="ECO:0000256" key="10">
    <source>
        <dbReference type="PROSITE-ProRule" id="PRU00552"/>
    </source>
</evidence>
<feature type="compositionally biased region" description="Low complexity" evidence="12">
    <location>
        <begin position="475"/>
        <end position="488"/>
    </location>
</feature>
<keyword evidence="6 11" id="KW-0067">ATP-binding</keyword>
<comment type="caution">
    <text evidence="16">The sequence shown here is derived from an EMBL/GenBank/DDBJ whole genome shotgun (WGS) entry which is preliminary data.</text>
</comment>
<dbReference type="PANTHER" id="PTHR47963:SF5">
    <property type="entry name" value="DEAD-BOX ATP-DEPENDENT RNA HELICASE CSHA"/>
    <property type="match status" value="1"/>
</dbReference>
<comment type="similarity">
    <text evidence="7 11">Belongs to the DEAD box helicase family.</text>
</comment>
<keyword evidence="4 11" id="KW-0378">Hydrolase</keyword>
<feature type="compositionally biased region" description="Gly residues" evidence="12">
    <location>
        <begin position="509"/>
        <end position="539"/>
    </location>
</feature>
<dbReference type="GO" id="GO:0005524">
    <property type="term" value="F:ATP binding"/>
    <property type="evidence" value="ECO:0007669"/>
    <property type="project" value="UniProtKB-KW"/>
</dbReference>
<dbReference type="GO" id="GO:0009409">
    <property type="term" value="P:response to cold"/>
    <property type="evidence" value="ECO:0007669"/>
    <property type="project" value="TreeGrafter"/>
</dbReference>
<keyword evidence="3 11" id="KW-0547">Nucleotide-binding</keyword>
<comment type="catalytic activity">
    <reaction evidence="8">
        <text>ATP + H2O = ADP + phosphate + H(+)</text>
        <dbReference type="Rhea" id="RHEA:13065"/>
        <dbReference type="ChEBI" id="CHEBI:15377"/>
        <dbReference type="ChEBI" id="CHEBI:15378"/>
        <dbReference type="ChEBI" id="CHEBI:30616"/>
        <dbReference type="ChEBI" id="CHEBI:43474"/>
        <dbReference type="ChEBI" id="CHEBI:456216"/>
        <dbReference type="EC" id="3.6.4.13"/>
    </reaction>
</comment>
<evidence type="ECO:0000256" key="5">
    <source>
        <dbReference type="ARBA" id="ARBA00022806"/>
    </source>
</evidence>
<evidence type="ECO:0000256" key="12">
    <source>
        <dbReference type="SAM" id="MobiDB-lite"/>
    </source>
</evidence>
<evidence type="ECO:0000256" key="8">
    <source>
        <dbReference type="ARBA" id="ARBA00047984"/>
    </source>
</evidence>
<evidence type="ECO:0000256" key="3">
    <source>
        <dbReference type="ARBA" id="ARBA00022741"/>
    </source>
</evidence>
<feature type="compositionally biased region" description="Basic and acidic residues" evidence="12">
    <location>
        <begin position="540"/>
        <end position="550"/>
    </location>
</feature>
<dbReference type="InterPro" id="IPR044742">
    <property type="entry name" value="DEAD/DEAH_RhlB"/>
</dbReference>
<dbReference type="GO" id="GO:0005829">
    <property type="term" value="C:cytosol"/>
    <property type="evidence" value="ECO:0007669"/>
    <property type="project" value="TreeGrafter"/>
</dbReference>
<keyword evidence="17" id="KW-1185">Reference proteome</keyword>
<evidence type="ECO:0000256" key="1">
    <source>
        <dbReference type="ARBA" id="ARBA00012552"/>
    </source>
</evidence>
<feature type="domain" description="Helicase ATP-binding" evidence="13">
    <location>
        <begin position="33"/>
        <end position="203"/>
    </location>
</feature>
<evidence type="ECO:0000256" key="6">
    <source>
        <dbReference type="ARBA" id="ARBA00022840"/>
    </source>
</evidence>